<feature type="region of interest" description="Disordered" evidence="1">
    <location>
        <begin position="30"/>
        <end position="140"/>
    </location>
</feature>
<keyword evidence="4" id="KW-1185">Reference proteome</keyword>
<dbReference type="AlphaFoldDB" id="A0A8J9YHV1"/>
<feature type="compositionally biased region" description="Basic and acidic residues" evidence="1">
    <location>
        <begin position="116"/>
        <end position="125"/>
    </location>
</feature>
<protein>
    <submittedName>
        <fullName evidence="3">Hypp160 protein</fullName>
    </submittedName>
</protein>
<evidence type="ECO:0000256" key="1">
    <source>
        <dbReference type="SAM" id="MobiDB-lite"/>
    </source>
</evidence>
<organism evidence="3 4">
    <name type="scientific">Branchiostoma lanceolatum</name>
    <name type="common">Common lancelet</name>
    <name type="synonym">Amphioxus lanceolatum</name>
    <dbReference type="NCBI Taxonomy" id="7740"/>
    <lineage>
        <taxon>Eukaryota</taxon>
        <taxon>Metazoa</taxon>
        <taxon>Chordata</taxon>
        <taxon>Cephalochordata</taxon>
        <taxon>Leptocardii</taxon>
        <taxon>Amphioxiformes</taxon>
        <taxon>Branchiostomatidae</taxon>
        <taxon>Branchiostoma</taxon>
    </lineage>
</organism>
<dbReference type="EMBL" id="OV696686">
    <property type="protein sequence ID" value="CAH1227415.1"/>
    <property type="molecule type" value="Genomic_DNA"/>
</dbReference>
<dbReference type="SMART" id="SM00727">
    <property type="entry name" value="STI1"/>
    <property type="match status" value="2"/>
</dbReference>
<feature type="domain" description="STI1" evidence="2">
    <location>
        <begin position="166"/>
        <end position="205"/>
    </location>
</feature>
<reference evidence="3" key="1">
    <citation type="submission" date="2022-01" db="EMBL/GenBank/DDBJ databases">
        <authorList>
            <person name="Braso-Vives M."/>
        </authorList>
    </citation>
    <scope>NUCLEOTIDE SEQUENCE</scope>
</reference>
<evidence type="ECO:0000259" key="2">
    <source>
        <dbReference type="SMART" id="SM00727"/>
    </source>
</evidence>
<proteinExistence type="predicted"/>
<dbReference type="InterPro" id="IPR006636">
    <property type="entry name" value="STI1_HS-bd"/>
</dbReference>
<gene>
    <name evidence="3" type="primary">Hypp160</name>
    <name evidence="3" type="ORF">BLAG_LOCUS457</name>
</gene>
<evidence type="ECO:0000313" key="4">
    <source>
        <dbReference type="Proteomes" id="UP000838412"/>
    </source>
</evidence>
<dbReference type="Gene3D" id="1.10.260.100">
    <property type="match status" value="2"/>
</dbReference>
<name>A0A8J9YHV1_BRALA</name>
<dbReference type="OrthoDB" id="71407at2759"/>
<feature type="compositionally biased region" description="Low complexity" evidence="1">
    <location>
        <begin position="76"/>
        <end position="86"/>
    </location>
</feature>
<feature type="compositionally biased region" description="Basic and acidic residues" evidence="1">
    <location>
        <begin position="37"/>
        <end position="50"/>
    </location>
</feature>
<accession>A0A8J9YHV1</accession>
<dbReference type="Proteomes" id="UP000838412">
    <property type="component" value="Chromosome 1"/>
</dbReference>
<evidence type="ECO:0000313" key="3">
    <source>
        <dbReference type="EMBL" id="CAH1227415.1"/>
    </source>
</evidence>
<sequence>MADHDDVPPLEDMSELVERINTISEFKGKKTTVGDSKGWRVDGAGSREGKNLPTASNPPSSKVIAGQDSSDGKGDSQVSSSASSQSGTKKETFGGMKKGFLFGSGAKPKKKPVSKPAEKKTEAQHVESIPVIKPKEPQSTGLELPEVQAAMKTASEQLQKNTDWVTEDLLKKIQSSSSLTSKMEDPRFQQALAKFQRNPALAMQEYGDNPEVQKFFTEFCSILGDHFTKIADKQDSVQPPPVQTTTDPTGADMRVLKSTDPNQPTAEDEAKMKEILSNPEMQQVLLDKDVQKLLEMLRTDPESAQRYAQSAGPDMQKKIRKLVEAGLVSFQR</sequence>
<feature type="domain" description="STI1" evidence="2">
    <location>
        <begin position="278"/>
        <end position="319"/>
    </location>
</feature>